<reference evidence="1 2" key="1">
    <citation type="journal article" date="2018" name="Mol. Plant">
        <title>The genome of Artemisia annua provides insight into the evolution of Asteraceae family and artemisinin biosynthesis.</title>
        <authorList>
            <person name="Shen Q."/>
            <person name="Zhang L."/>
            <person name="Liao Z."/>
            <person name="Wang S."/>
            <person name="Yan T."/>
            <person name="Shi P."/>
            <person name="Liu M."/>
            <person name="Fu X."/>
            <person name="Pan Q."/>
            <person name="Wang Y."/>
            <person name="Lv Z."/>
            <person name="Lu X."/>
            <person name="Zhang F."/>
            <person name="Jiang W."/>
            <person name="Ma Y."/>
            <person name="Chen M."/>
            <person name="Hao X."/>
            <person name="Li L."/>
            <person name="Tang Y."/>
            <person name="Lv G."/>
            <person name="Zhou Y."/>
            <person name="Sun X."/>
            <person name="Brodelius P.E."/>
            <person name="Rose J.K.C."/>
            <person name="Tang K."/>
        </authorList>
    </citation>
    <scope>NUCLEOTIDE SEQUENCE [LARGE SCALE GENOMIC DNA]</scope>
    <source>
        <strain evidence="2">cv. Huhao1</strain>
        <tissue evidence="1">Leaf</tissue>
    </source>
</reference>
<organism evidence="1 2">
    <name type="scientific">Artemisia annua</name>
    <name type="common">Sweet wormwood</name>
    <dbReference type="NCBI Taxonomy" id="35608"/>
    <lineage>
        <taxon>Eukaryota</taxon>
        <taxon>Viridiplantae</taxon>
        <taxon>Streptophyta</taxon>
        <taxon>Embryophyta</taxon>
        <taxon>Tracheophyta</taxon>
        <taxon>Spermatophyta</taxon>
        <taxon>Magnoliopsida</taxon>
        <taxon>eudicotyledons</taxon>
        <taxon>Gunneridae</taxon>
        <taxon>Pentapetalae</taxon>
        <taxon>asterids</taxon>
        <taxon>campanulids</taxon>
        <taxon>Asterales</taxon>
        <taxon>Asteraceae</taxon>
        <taxon>Asteroideae</taxon>
        <taxon>Anthemideae</taxon>
        <taxon>Artemisiinae</taxon>
        <taxon>Artemisia</taxon>
    </lineage>
</organism>
<evidence type="ECO:0000313" key="2">
    <source>
        <dbReference type="Proteomes" id="UP000245207"/>
    </source>
</evidence>
<protein>
    <submittedName>
        <fullName evidence="1">Uncharacterized protein</fullName>
    </submittedName>
</protein>
<dbReference type="GO" id="GO:0016887">
    <property type="term" value="F:ATP hydrolysis activity"/>
    <property type="evidence" value="ECO:0007669"/>
    <property type="project" value="InterPro"/>
</dbReference>
<evidence type="ECO:0000313" key="1">
    <source>
        <dbReference type="EMBL" id="PWA86062.1"/>
    </source>
</evidence>
<keyword evidence="2" id="KW-1185">Reference proteome</keyword>
<accession>A0A2U1PK19</accession>
<dbReference type="OrthoDB" id="757982at2759"/>
<proteinExistence type="predicted"/>
<dbReference type="PANTHER" id="PTHR23336">
    <property type="entry name" value="ZINC FINGER CW-TYPE COILED-COIL DOMAIN PROTEIN 3"/>
    <property type="match status" value="1"/>
</dbReference>
<comment type="caution">
    <text evidence="1">The sequence shown here is derived from an EMBL/GenBank/DDBJ whole genome shotgun (WGS) entry which is preliminary data.</text>
</comment>
<dbReference type="InterPro" id="IPR045261">
    <property type="entry name" value="MORC_ATPase"/>
</dbReference>
<gene>
    <name evidence="1" type="ORF">CTI12_AA143230</name>
</gene>
<dbReference type="EMBL" id="PKPP01001059">
    <property type="protein sequence ID" value="PWA86062.1"/>
    <property type="molecule type" value="Genomic_DNA"/>
</dbReference>
<sequence length="290" mass="32762">MTANLVGSQLKSIVLIGYHELRESAERIRDNLDRPEQSGGSIVVFTMFPKSDVEQHVEESNVSTMVPMLFSSTCCFASSNGVNRTHLLGERPWNITAKTAMLPPHCSGLSRLSRILSADSRSLWYPILSPGKLDGANKDPYSGPSPELQIDDSLKRIQKQLSLEHVKDNRIFYNENVGGMTPDKMRGCMSLGYSKKSKLANTIGQYGNGFKTSTMRLGADVLVFTRNRGQDFGRYTNSKYLDAIIHVFNVNWKARIVVPMIDFEKRGECHNLRLMIGKRTWIYWFSISTR</sequence>
<dbReference type="Proteomes" id="UP000245207">
    <property type="component" value="Unassembled WGS sequence"/>
</dbReference>
<name>A0A2U1PK19_ARTAN</name>
<dbReference type="PANTHER" id="PTHR23336:SF72">
    <property type="entry name" value="PROTEIN MICRORCHIDIA 5"/>
    <property type="match status" value="1"/>
</dbReference>
<dbReference type="GO" id="GO:0005634">
    <property type="term" value="C:nucleus"/>
    <property type="evidence" value="ECO:0007669"/>
    <property type="project" value="TreeGrafter"/>
</dbReference>
<dbReference type="AlphaFoldDB" id="A0A2U1PK19"/>
<dbReference type="Pfam" id="PF13589">
    <property type="entry name" value="HATPase_c_3"/>
    <property type="match status" value="1"/>
</dbReference>